<dbReference type="EMBL" id="JACGWX010000008">
    <property type="protein sequence ID" value="MBA8848834.1"/>
    <property type="molecule type" value="Genomic_DNA"/>
</dbReference>
<sequence>MRAGTIDSAAAGLLPSTGATGADWHPILAAHEYATGEWLLVDPMAVPFAVVRVIEIKGERGYRAVTWAEKSADRRLLGYCRSLRAACELAHRAYLARHGPGDFAGYPAHLVS</sequence>
<gene>
    <name evidence="1" type="ORF">FHX53_002448</name>
    <name evidence="2" type="ORF">FHX53_002674</name>
</gene>
<reference evidence="2 3" key="1">
    <citation type="submission" date="2020-07" db="EMBL/GenBank/DDBJ databases">
        <title>Sequencing the genomes of 1000 actinobacteria strains.</title>
        <authorList>
            <person name="Klenk H.-P."/>
        </authorList>
    </citation>
    <scope>NUCLEOTIDE SEQUENCE [LARGE SCALE GENOMIC DNA]</scope>
    <source>
        <strain evidence="2 3">DSM 19663</strain>
    </source>
</reference>
<comment type="caution">
    <text evidence="2">The sequence shown here is derived from an EMBL/GenBank/DDBJ whole genome shotgun (WGS) entry which is preliminary data.</text>
</comment>
<proteinExistence type="predicted"/>
<dbReference type="EMBL" id="JACGWX010000012">
    <property type="protein sequence ID" value="MBA8849057.1"/>
    <property type="molecule type" value="Genomic_DNA"/>
</dbReference>
<accession>A0A839EC50</accession>
<dbReference type="AlphaFoldDB" id="A0A839EC50"/>
<name>A0A839EC50_9MICO</name>
<evidence type="ECO:0000313" key="2">
    <source>
        <dbReference type="EMBL" id="MBA8849057.1"/>
    </source>
</evidence>
<organism evidence="2 3">
    <name type="scientific">Microcella alkalica</name>
    <dbReference type="NCBI Taxonomy" id="355930"/>
    <lineage>
        <taxon>Bacteria</taxon>
        <taxon>Bacillati</taxon>
        <taxon>Actinomycetota</taxon>
        <taxon>Actinomycetes</taxon>
        <taxon>Micrococcales</taxon>
        <taxon>Microbacteriaceae</taxon>
        <taxon>Microcella</taxon>
    </lineage>
</organism>
<keyword evidence="3" id="KW-1185">Reference proteome</keyword>
<evidence type="ECO:0000313" key="3">
    <source>
        <dbReference type="Proteomes" id="UP000585905"/>
    </source>
</evidence>
<dbReference type="RefSeq" id="WP_182491614.1">
    <property type="nucleotide sequence ID" value="NZ_BAAAOV010000008.1"/>
</dbReference>
<dbReference type="Proteomes" id="UP000585905">
    <property type="component" value="Unassembled WGS sequence"/>
</dbReference>
<evidence type="ECO:0000313" key="1">
    <source>
        <dbReference type="EMBL" id="MBA8848834.1"/>
    </source>
</evidence>
<protein>
    <submittedName>
        <fullName evidence="2">Uncharacterized protein</fullName>
    </submittedName>
</protein>